<keyword evidence="2" id="KW-0479">Metal-binding</keyword>
<name>A0A8C9FY11_PAVCR</name>
<evidence type="ECO:0000256" key="3">
    <source>
        <dbReference type="ARBA" id="ARBA00022801"/>
    </source>
</evidence>
<reference evidence="4" key="2">
    <citation type="submission" date="2025-09" db="UniProtKB">
        <authorList>
            <consortium name="Ensembl"/>
        </authorList>
    </citation>
    <scope>IDENTIFICATION</scope>
</reference>
<dbReference type="PANTHER" id="PTHR43270:SF1">
    <property type="entry name" value="BETA-ALA-HIS DIPEPTIDASE"/>
    <property type="match status" value="1"/>
</dbReference>
<reference evidence="4" key="1">
    <citation type="submission" date="2025-08" db="UniProtKB">
        <authorList>
            <consortium name="Ensembl"/>
        </authorList>
    </citation>
    <scope>IDENTIFICATION</scope>
</reference>
<dbReference type="Gene3D" id="3.30.70.360">
    <property type="match status" value="2"/>
</dbReference>
<dbReference type="AlphaFoldDB" id="A0A8C9FY11"/>
<evidence type="ECO:0000256" key="2">
    <source>
        <dbReference type="ARBA" id="ARBA00022723"/>
    </source>
</evidence>
<keyword evidence="1" id="KW-0645">Protease</keyword>
<keyword evidence="5" id="KW-1185">Reference proteome</keyword>
<dbReference type="Proteomes" id="UP000694428">
    <property type="component" value="Unplaced"/>
</dbReference>
<dbReference type="Ensembl" id="ENSPSTT00000022921.1">
    <property type="protein sequence ID" value="ENSPSTP00000021832.1"/>
    <property type="gene ID" value="ENSPSTG00000015976.1"/>
</dbReference>
<protein>
    <submittedName>
        <fullName evidence="4">Uncharacterized protein</fullName>
    </submittedName>
</protein>
<evidence type="ECO:0000256" key="1">
    <source>
        <dbReference type="ARBA" id="ARBA00022670"/>
    </source>
</evidence>
<organism evidence="4 5">
    <name type="scientific">Pavo cristatus</name>
    <name type="common">Indian peafowl</name>
    <name type="synonym">Blue peafowl</name>
    <dbReference type="NCBI Taxonomy" id="9049"/>
    <lineage>
        <taxon>Eukaryota</taxon>
        <taxon>Metazoa</taxon>
        <taxon>Chordata</taxon>
        <taxon>Craniata</taxon>
        <taxon>Vertebrata</taxon>
        <taxon>Euteleostomi</taxon>
        <taxon>Archelosauria</taxon>
        <taxon>Archosauria</taxon>
        <taxon>Dinosauria</taxon>
        <taxon>Saurischia</taxon>
        <taxon>Theropoda</taxon>
        <taxon>Coelurosauria</taxon>
        <taxon>Aves</taxon>
        <taxon>Neognathae</taxon>
        <taxon>Galloanserae</taxon>
        <taxon>Galliformes</taxon>
        <taxon>Phasianidae</taxon>
        <taxon>Phasianinae</taxon>
        <taxon>Pavo</taxon>
    </lineage>
</organism>
<dbReference type="Pfam" id="PF01546">
    <property type="entry name" value="Peptidase_M20"/>
    <property type="match status" value="1"/>
</dbReference>
<dbReference type="GO" id="GO:0046872">
    <property type="term" value="F:metal ion binding"/>
    <property type="evidence" value="ECO:0007669"/>
    <property type="project" value="UniProtKB-KW"/>
</dbReference>
<accession>A0A8C9FY11</accession>
<dbReference type="Gene3D" id="3.40.630.10">
    <property type="entry name" value="Zn peptidases"/>
    <property type="match status" value="1"/>
</dbReference>
<dbReference type="InterPro" id="IPR002933">
    <property type="entry name" value="Peptidase_M20"/>
</dbReference>
<evidence type="ECO:0000313" key="5">
    <source>
        <dbReference type="Proteomes" id="UP000694428"/>
    </source>
</evidence>
<evidence type="ECO:0000313" key="4">
    <source>
        <dbReference type="Ensembl" id="ENSPSTP00000021832.1"/>
    </source>
</evidence>
<proteinExistence type="predicted"/>
<sequence length="284" mass="32129">MNRSIVVFYLFVASFEKVRLPVPEENKHSQRNEVGTIDMSAMFLAQVEGGDKDLHSGTFGGIIHEPLTDLIALLDSLVDPTGHIQIPGIYDAVTALTDEEKKLYESIEYDIEEHKNNSGVKKLLYSTKVNINAYTSHLYNLCSKLNECFLRLAVYKGSFKKMKDSRWKVFALQVVDHLENVFAKRNSPNKLKVSMPLGAQPWVADVNDPLYKAAKRAIKTVFGEDPDFIRDGSTIPIARIFQTITQKRVIMFPIGAADDGEHSQNEKISRSLSFVHFCYKRKQG</sequence>
<dbReference type="GO" id="GO:0005829">
    <property type="term" value="C:cytosol"/>
    <property type="evidence" value="ECO:0007669"/>
    <property type="project" value="TreeGrafter"/>
</dbReference>
<dbReference type="GO" id="GO:0016805">
    <property type="term" value="F:dipeptidase activity"/>
    <property type="evidence" value="ECO:0007669"/>
    <property type="project" value="TreeGrafter"/>
</dbReference>
<dbReference type="PANTHER" id="PTHR43270">
    <property type="entry name" value="BETA-ALA-HIS DIPEPTIDASE"/>
    <property type="match status" value="1"/>
</dbReference>
<keyword evidence="3" id="KW-0378">Hydrolase</keyword>
<dbReference type="SUPFAM" id="SSF53187">
    <property type="entry name" value="Zn-dependent exopeptidases"/>
    <property type="match status" value="1"/>
</dbReference>
<dbReference type="GO" id="GO:0006508">
    <property type="term" value="P:proteolysis"/>
    <property type="evidence" value="ECO:0007669"/>
    <property type="project" value="UniProtKB-KW"/>
</dbReference>
<dbReference type="InterPro" id="IPR051458">
    <property type="entry name" value="Cyt/Met_Dipeptidase"/>
</dbReference>